<feature type="domain" description="CBS" evidence="14">
    <location>
        <begin position="797"/>
        <end position="855"/>
    </location>
</feature>
<dbReference type="Pfam" id="PF00654">
    <property type="entry name" value="Voltage_CLC"/>
    <property type="match status" value="1"/>
</dbReference>
<comment type="subcellular location">
    <subcellularLocation>
        <location evidence="1 12">Membrane</location>
        <topology evidence="1 12">Multi-pass membrane protein</topology>
    </subcellularLocation>
</comment>
<feature type="transmembrane region" description="Helical" evidence="12">
    <location>
        <begin position="577"/>
        <end position="597"/>
    </location>
</feature>
<dbReference type="PANTHER" id="PTHR11689:SF161">
    <property type="entry name" value="CHLORIDE CHANNEL PROTEIN"/>
    <property type="match status" value="1"/>
</dbReference>
<comment type="similarity">
    <text evidence="2 12">Belongs to the chloride channel (TC 2.A.49) family.</text>
</comment>
<dbReference type="SUPFAM" id="SSF54631">
    <property type="entry name" value="CBS-domain pair"/>
    <property type="match status" value="1"/>
</dbReference>
<evidence type="ECO:0000256" key="11">
    <source>
        <dbReference type="PROSITE-ProRule" id="PRU00703"/>
    </source>
</evidence>
<feature type="transmembrane region" description="Helical" evidence="12">
    <location>
        <begin position="402"/>
        <end position="420"/>
    </location>
</feature>
<dbReference type="Proteomes" id="UP000239649">
    <property type="component" value="Unassembled WGS sequence"/>
</dbReference>
<organism evidence="15 16">
    <name type="scientific">Micractinium conductrix</name>
    <dbReference type="NCBI Taxonomy" id="554055"/>
    <lineage>
        <taxon>Eukaryota</taxon>
        <taxon>Viridiplantae</taxon>
        <taxon>Chlorophyta</taxon>
        <taxon>core chlorophytes</taxon>
        <taxon>Trebouxiophyceae</taxon>
        <taxon>Chlorellales</taxon>
        <taxon>Chlorellaceae</taxon>
        <taxon>Chlorella clade</taxon>
        <taxon>Micractinium</taxon>
    </lineage>
</organism>
<gene>
    <name evidence="15" type="ORF">C2E20_4959</name>
</gene>
<dbReference type="SUPFAM" id="SSF81340">
    <property type="entry name" value="Clc chloride channel"/>
    <property type="match status" value="1"/>
</dbReference>
<evidence type="ECO:0000256" key="2">
    <source>
        <dbReference type="ARBA" id="ARBA00009476"/>
    </source>
</evidence>
<protein>
    <recommendedName>
        <fullName evidence="12">Chloride channel protein</fullName>
    </recommendedName>
</protein>
<evidence type="ECO:0000256" key="3">
    <source>
        <dbReference type="ARBA" id="ARBA00022448"/>
    </source>
</evidence>
<dbReference type="GO" id="GO:0005254">
    <property type="term" value="F:chloride channel activity"/>
    <property type="evidence" value="ECO:0007669"/>
    <property type="project" value="UniProtKB-UniRule"/>
</dbReference>
<evidence type="ECO:0000256" key="10">
    <source>
        <dbReference type="ARBA" id="ARBA00023214"/>
    </source>
</evidence>
<feature type="region of interest" description="Disordered" evidence="13">
    <location>
        <begin position="1"/>
        <end position="48"/>
    </location>
</feature>
<feature type="region of interest" description="Disordered" evidence="13">
    <location>
        <begin position="757"/>
        <end position="779"/>
    </location>
</feature>
<reference evidence="15 16" key="1">
    <citation type="journal article" date="2018" name="Plant J.">
        <title>Genome sequences of Chlorella sorokiniana UTEX 1602 and Micractinium conductrix SAG 241.80: implications to maltose excretion by a green alga.</title>
        <authorList>
            <person name="Arriola M.B."/>
            <person name="Velmurugan N."/>
            <person name="Zhang Y."/>
            <person name="Plunkett M.H."/>
            <person name="Hondzo H."/>
            <person name="Barney B.M."/>
        </authorList>
    </citation>
    <scope>NUCLEOTIDE SEQUENCE [LARGE SCALE GENOMIC DNA]</scope>
    <source>
        <strain evidence="15 16">SAG 241.80</strain>
    </source>
</reference>
<dbReference type="InterPro" id="IPR046342">
    <property type="entry name" value="CBS_dom_sf"/>
</dbReference>
<dbReference type="InterPro" id="IPR001807">
    <property type="entry name" value="ClC"/>
</dbReference>
<dbReference type="PRINTS" id="PR00762">
    <property type="entry name" value="CLCHANNEL"/>
</dbReference>
<feature type="transmembrane region" description="Helical" evidence="12">
    <location>
        <begin position="176"/>
        <end position="199"/>
    </location>
</feature>
<keyword evidence="10 12" id="KW-0868">Chloride</keyword>
<dbReference type="InterPro" id="IPR014743">
    <property type="entry name" value="Cl-channel_core"/>
</dbReference>
<feature type="transmembrane region" description="Helical" evidence="12">
    <location>
        <begin position="99"/>
        <end position="123"/>
    </location>
</feature>
<evidence type="ECO:0000256" key="12">
    <source>
        <dbReference type="RuleBase" id="RU361221"/>
    </source>
</evidence>
<keyword evidence="3 12" id="KW-0813">Transport</keyword>
<keyword evidence="7 12" id="KW-0406">Ion transport</keyword>
<feature type="transmembrane region" description="Helical" evidence="12">
    <location>
        <begin position="143"/>
        <end position="164"/>
    </location>
</feature>
<evidence type="ECO:0000256" key="9">
    <source>
        <dbReference type="ARBA" id="ARBA00023136"/>
    </source>
</evidence>
<dbReference type="AlphaFoldDB" id="A0A2P6VCF8"/>
<accession>A0A2P6VCF8</accession>
<keyword evidence="9 12" id="KW-0472">Membrane</keyword>
<sequence>MGRKGGAKKFIPGYQRKTVSGSSRRGKGGDGRGLQERAGGFCPMPPRLPPPPAAAMDSAISWVADTLDYEPLRPAAAARAAALRRQEGTSPLVWYARALLKLACTTLAGLAIGATAAAMHGAIDALVGWRNAALQRFYAVGLLQAYAAQLAISCALALAAAGAVQAFAPRAAGGGVTWCMAFLNGNAVTGLFSPTVFAVKWAGSVAAMGAALCLGVEAPMVHLGACVAWAASKAERRCWSALARRRWLYHLVAGPHAPPLPADDEGLALALGGRQGNVEEREAVSAGAAAGIAAAFGAPIGGVLFALEEACSVWNRRIAWRCFVASAAAVFAHTQLNPRSLGGLLAAPLRPLHHWEWLRQLPLLALVSAGGGLLGAAFNRLRLAARPLRARAKDHAARLREVALVAAATTTAIAALAAAVGRCLPVPEAWARQEREWVQHACPVGQYNDLATAWLGPAVSSIRSLISLGTSQEPLGEAVAAHPLYYSPAALAAMCAAYLPLFAASAALAVPGGLFMPSLLMGGTFGALAGGALRTALPGWDIQPGLYALCSATAVLGSVFGSSISLAVLMTEATGTLAPLMGVIVAVLTANAVAVLAGTEGVYESELEHEARVNYLPQEPPRKLAVLLAGDVMSSPVEGLPRLVPVAAARQALRRSRHNGFPVYDPAFVDEQTRTFRLDGLILRSQVELLLAAPQVHCDAHGRPLYPQHAQRAEERIAAAMAARLGERPSGGTLGGTGAVAAAAAAAANGNSFDGGSGGPDLRAAGSGSSPVAPLAAHPSPFDNQAVEPYLNLGPYMSLAPASVRLATPAAHVHSLLLGLSLRHVCVVDERNHVQGMITRRDLAHAAGSVIPRSLSMQDVLSDLDSLLERPLLSGDV</sequence>
<dbReference type="PROSITE" id="PS51371">
    <property type="entry name" value="CBS"/>
    <property type="match status" value="1"/>
</dbReference>
<dbReference type="GO" id="GO:0016020">
    <property type="term" value="C:membrane"/>
    <property type="evidence" value="ECO:0007669"/>
    <property type="project" value="UniProtKB-SubCell"/>
</dbReference>
<dbReference type="Gene3D" id="3.10.580.10">
    <property type="entry name" value="CBS-domain"/>
    <property type="match status" value="1"/>
</dbReference>
<keyword evidence="4 12" id="KW-0812">Transmembrane</keyword>
<feature type="transmembrane region" description="Helical" evidence="12">
    <location>
        <begin position="484"/>
        <end position="502"/>
    </location>
</feature>
<comment type="caution">
    <text evidence="15">The sequence shown here is derived from an EMBL/GenBank/DDBJ whole genome shotgun (WGS) entry which is preliminary data.</text>
</comment>
<evidence type="ECO:0000313" key="16">
    <source>
        <dbReference type="Proteomes" id="UP000239649"/>
    </source>
</evidence>
<dbReference type="InterPro" id="IPR051280">
    <property type="entry name" value="Cl-channel/antiporter"/>
</dbReference>
<dbReference type="InterPro" id="IPR000644">
    <property type="entry name" value="CBS_dom"/>
</dbReference>
<dbReference type="SMART" id="SM00116">
    <property type="entry name" value="CBS"/>
    <property type="match status" value="2"/>
</dbReference>
<feature type="transmembrane region" description="Helical" evidence="12">
    <location>
        <begin position="545"/>
        <end position="570"/>
    </location>
</feature>
<keyword evidence="8 11" id="KW-0129">CBS domain</keyword>
<keyword evidence="16" id="KW-1185">Reference proteome</keyword>
<feature type="transmembrane region" description="Helical" evidence="12">
    <location>
        <begin position="283"/>
        <end position="306"/>
    </location>
</feature>
<dbReference type="Gene3D" id="1.10.3080.10">
    <property type="entry name" value="Clc chloride channel"/>
    <property type="match status" value="1"/>
</dbReference>
<dbReference type="EMBL" id="LHPF02000013">
    <property type="protein sequence ID" value="PSC71767.1"/>
    <property type="molecule type" value="Genomic_DNA"/>
</dbReference>
<evidence type="ECO:0000256" key="1">
    <source>
        <dbReference type="ARBA" id="ARBA00004141"/>
    </source>
</evidence>
<evidence type="ECO:0000256" key="7">
    <source>
        <dbReference type="ARBA" id="ARBA00023065"/>
    </source>
</evidence>
<evidence type="ECO:0000256" key="5">
    <source>
        <dbReference type="ARBA" id="ARBA00022737"/>
    </source>
</evidence>
<proteinExistence type="inferred from homology"/>
<dbReference type="OrthoDB" id="428525at2759"/>
<evidence type="ECO:0000313" key="15">
    <source>
        <dbReference type="EMBL" id="PSC71767.1"/>
    </source>
</evidence>
<dbReference type="PANTHER" id="PTHR11689">
    <property type="entry name" value="CHLORIDE CHANNEL PROTEIN CLC FAMILY MEMBER"/>
    <property type="match status" value="1"/>
</dbReference>
<keyword evidence="6 12" id="KW-1133">Transmembrane helix</keyword>
<feature type="transmembrane region" description="Helical" evidence="12">
    <location>
        <begin position="514"/>
        <end position="533"/>
    </location>
</feature>
<name>A0A2P6VCF8_9CHLO</name>
<evidence type="ECO:0000256" key="8">
    <source>
        <dbReference type="ARBA" id="ARBA00023122"/>
    </source>
</evidence>
<keyword evidence="5" id="KW-0677">Repeat</keyword>
<dbReference type="Pfam" id="PF00571">
    <property type="entry name" value="CBS"/>
    <property type="match status" value="1"/>
</dbReference>
<feature type="transmembrane region" description="Helical" evidence="12">
    <location>
        <begin position="361"/>
        <end position="381"/>
    </location>
</feature>
<evidence type="ECO:0000256" key="6">
    <source>
        <dbReference type="ARBA" id="ARBA00022989"/>
    </source>
</evidence>
<evidence type="ECO:0000259" key="14">
    <source>
        <dbReference type="PROSITE" id="PS51371"/>
    </source>
</evidence>
<evidence type="ECO:0000256" key="4">
    <source>
        <dbReference type="ARBA" id="ARBA00022692"/>
    </source>
</evidence>
<evidence type="ECO:0000256" key="13">
    <source>
        <dbReference type="SAM" id="MobiDB-lite"/>
    </source>
</evidence>